<keyword evidence="1" id="KW-0813">Transport</keyword>
<dbReference type="PROSITE" id="PS52016">
    <property type="entry name" value="TONB_DEPENDENT_REC_3"/>
    <property type="match status" value="1"/>
</dbReference>
<dbReference type="Pfam" id="PF07715">
    <property type="entry name" value="Plug"/>
    <property type="match status" value="1"/>
</dbReference>
<dbReference type="Pfam" id="PF13715">
    <property type="entry name" value="CarbopepD_reg_2"/>
    <property type="match status" value="1"/>
</dbReference>
<dbReference type="InterPro" id="IPR023997">
    <property type="entry name" value="TonB-dep_OMP_SusC/RagA_CS"/>
</dbReference>
<keyword evidence="1" id="KW-1134">Transmembrane beta strand</keyword>
<keyword evidence="1" id="KW-0472">Membrane</keyword>
<evidence type="ECO:0000259" key="3">
    <source>
        <dbReference type="Pfam" id="PF07715"/>
    </source>
</evidence>
<feature type="signal peptide" evidence="2">
    <location>
        <begin position="1"/>
        <end position="24"/>
    </location>
</feature>
<evidence type="ECO:0000256" key="1">
    <source>
        <dbReference type="PROSITE-ProRule" id="PRU01360"/>
    </source>
</evidence>
<dbReference type="Proteomes" id="UP001325680">
    <property type="component" value="Chromosome"/>
</dbReference>
<feature type="domain" description="TonB-dependent receptor plug" evidence="3">
    <location>
        <begin position="132"/>
        <end position="238"/>
    </location>
</feature>
<dbReference type="InterPro" id="IPR012910">
    <property type="entry name" value="Plug_dom"/>
</dbReference>
<comment type="subcellular location">
    <subcellularLocation>
        <location evidence="1">Cell outer membrane</location>
        <topology evidence="1">Multi-pass membrane protein</topology>
    </subcellularLocation>
</comment>
<protein>
    <submittedName>
        <fullName evidence="4">TonB-dependent receptor</fullName>
    </submittedName>
</protein>
<dbReference type="NCBIfam" id="TIGR04056">
    <property type="entry name" value="OMP_RagA_SusC"/>
    <property type="match status" value="1"/>
</dbReference>
<dbReference type="RefSeq" id="WP_114791352.1">
    <property type="nucleotide sequence ID" value="NZ_CP139960.1"/>
</dbReference>
<comment type="similarity">
    <text evidence="1">Belongs to the TonB-dependent receptor family.</text>
</comment>
<keyword evidence="1" id="KW-0998">Cell outer membrane</keyword>
<name>A0ABZ0W656_9BACT</name>
<feature type="chain" id="PRO_5045269787" evidence="2">
    <location>
        <begin position="25"/>
        <end position="1056"/>
    </location>
</feature>
<keyword evidence="2" id="KW-0732">Signal</keyword>
<evidence type="ECO:0000256" key="2">
    <source>
        <dbReference type="SAM" id="SignalP"/>
    </source>
</evidence>
<reference evidence="4 5" key="1">
    <citation type="submission" date="2023-12" db="EMBL/GenBank/DDBJ databases">
        <title>Genome sequencing and assembly of bacterial species from a model synthetic community.</title>
        <authorList>
            <person name="Hogle S.L."/>
        </authorList>
    </citation>
    <scope>NUCLEOTIDE SEQUENCE [LARGE SCALE GENOMIC DNA]</scope>
    <source>
        <strain evidence="4 5">HAMBI_3031</strain>
    </source>
</reference>
<dbReference type="InterPro" id="IPR037066">
    <property type="entry name" value="Plug_dom_sf"/>
</dbReference>
<dbReference type="SUPFAM" id="SSF49464">
    <property type="entry name" value="Carboxypeptidase regulatory domain-like"/>
    <property type="match status" value="1"/>
</dbReference>
<dbReference type="NCBIfam" id="TIGR04057">
    <property type="entry name" value="SusC_RagA_signa"/>
    <property type="match status" value="1"/>
</dbReference>
<dbReference type="SUPFAM" id="SSF56935">
    <property type="entry name" value="Porins"/>
    <property type="match status" value="1"/>
</dbReference>
<dbReference type="Gene3D" id="2.60.40.1120">
    <property type="entry name" value="Carboxypeptidase-like, regulatory domain"/>
    <property type="match status" value="1"/>
</dbReference>
<keyword evidence="1" id="KW-0812">Transmembrane</keyword>
<dbReference type="InterPro" id="IPR039426">
    <property type="entry name" value="TonB-dep_rcpt-like"/>
</dbReference>
<evidence type="ECO:0000313" key="5">
    <source>
        <dbReference type="Proteomes" id="UP001325680"/>
    </source>
</evidence>
<proteinExistence type="inferred from homology"/>
<dbReference type="InterPro" id="IPR023996">
    <property type="entry name" value="TonB-dep_OMP_SusC/RagA"/>
</dbReference>
<dbReference type="InterPro" id="IPR008969">
    <property type="entry name" value="CarboxyPept-like_regulatory"/>
</dbReference>
<gene>
    <name evidence="4" type="ORF">U0035_00430</name>
</gene>
<dbReference type="EMBL" id="CP139960">
    <property type="protein sequence ID" value="WQD38611.1"/>
    <property type="molecule type" value="Genomic_DNA"/>
</dbReference>
<organism evidence="4 5">
    <name type="scientific">Niabella yanshanensis</name>
    <dbReference type="NCBI Taxonomy" id="577386"/>
    <lineage>
        <taxon>Bacteria</taxon>
        <taxon>Pseudomonadati</taxon>
        <taxon>Bacteroidota</taxon>
        <taxon>Chitinophagia</taxon>
        <taxon>Chitinophagales</taxon>
        <taxon>Chitinophagaceae</taxon>
        <taxon>Niabella</taxon>
    </lineage>
</organism>
<accession>A0ABZ0W656</accession>
<keyword evidence="4" id="KW-0675">Receptor</keyword>
<keyword evidence="5" id="KW-1185">Reference proteome</keyword>
<sequence length="1056" mass="117799">MTKKLILYALIMLPCFYFCKTARAAEPGKSSSSILLLRDITGTVRDTSGKVLTGVSVMIKGNNARGTMTDMNGRFVLDLAAADTLVFSLVGFDTYEEAVGDRVQIDVVLHPQSSSMDDVVITAFGKATKRTEMVGSVTTVNPADLKVPSSNLTTAFAGRIAGMVAFQRTGEPGADNASFFIRGITTFGANNSPLILIDNIELTATDLSQLQPDDIESFSIMKDAAATALYGARGANGVILVRTKIGQMGKISTTLRVEQSLSAPTTNLELADPVTYMRLNNEAIVTREPLAQLLYSPEKINNTVAGADSYLFPATDWRKELVKDYALNQRVNLSVSGGSALATYYITGAYMHDNGILKADDRNSFKSGISNNIFTLRSNITLKPIKTMEITTRFNGNFNDYNGPVRTGSQMYSLIMRSNPVLFPAYYPPDEQHQFTKHILFGNALSTNGSSYYINPYAEMVKGYREYGRSNISAQLQVNQQLDFLTKGLSARALFNILRITSYSLNRSYNPFWYGLGSYDRLNNTYSIYNLNPNEGTDYLNYNRSIDVPTANVYFEGALNYNRIFAQKHSIGGMLVYQLRNNVSLGAATVQESLPYRNIGLSGRVTYGYDSRYMAEFNFGYNGSERFHPNNQFGFFPSGGVAWNVSNEEWFTSSGLKDVVRMLKLRATYGVVGNDNISSSRFLYLSEINMNNADLTQYFGLQRGYNNSGISVSRYSDPDITWEQAKKANFGFEIEFRNGLSLITEYYFENRSDILLTRSNIPSTMGLWAVPSSNVGEAEAHGVDASLQFNRQIGKNSWLQLMGNFTFARSKYKIYDELHYDREWWLSRVGYSINQNWGYIAERLFIDDNEVANSPTQFGVYAAGDIKYRDINGDGVINTLDQVPIGYPTNPELIYGFGASYGYKNFDVSIFFQGLGNESFWINYANTSPFFPNNDGGAVGNNQLAKFIAESYWNEDTRNIYATWPRLSTSSVSNNAQPNTWFMRDGSFLRLKSAEIGYKLPAPIASKIGLKQARIYANGTNLFTWSKFKLWDVEQGGSALNYPIQRVVNLGLLISL</sequence>
<evidence type="ECO:0000313" key="4">
    <source>
        <dbReference type="EMBL" id="WQD38611.1"/>
    </source>
</evidence>
<dbReference type="Gene3D" id="2.170.130.10">
    <property type="entry name" value="TonB-dependent receptor, plug domain"/>
    <property type="match status" value="1"/>
</dbReference>